<evidence type="ECO:0000256" key="3">
    <source>
        <dbReference type="ARBA" id="ARBA00023136"/>
    </source>
</evidence>
<dbReference type="InterPro" id="IPR003599">
    <property type="entry name" value="Ig_sub"/>
</dbReference>
<keyword evidence="3 8" id="KW-0472">Membrane</keyword>
<dbReference type="SUPFAM" id="SSF48726">
    <property type="entry name" value="Immunoglobulin"/>
    <property type="match status" value="2"/>
</dbReference>
<evidence type="ECO:0000259" key="10">
    <source>
        <dbReference type="PROSITE" id="PS50835"/>
    </source>
</evidence>
<dbReference type="InterPro" id="IPR013783">
    <property type="entry name" value="Ig-like_fold"/>
</dbReference>
<dbReference type="GO" id="GO:0050863">
    <property type="term" value="P:regulation of T cell activation"/>
    <property type="evidence" value="ECO:0007669"/>
    <property type="project" value="UniProtKB-ARBA"/>
</dbReference>
<evidence type="ECO:0000313" key="11">
    <source>
        <dbReference type="Ensembl" id="ENSCCRP00015083620.1"/>
    </source>
</evidence>
<dbReference type="AlphaFoldDB" id="A0A8C1ZJ40"/>
<dbReference type="GO" id="GO:1903037">
    <property type="term" value="P:regulation of leukocyte cell-cell adhesion"/>
    <property type="evidence" value="ECO:0007669"/>
    <property type="project" value="UniProtKB-ARBA"/>
</dbReference>
<keyword evidence="5" id="KW-0325">Glycoprotein</keyword>
<feature type="chain" id="PRO_5034853807" description="Ig-like domain-containing protein" evidence="9">
    <location>
        <begin position="21"/>
        <end position="312"/>
    </location>
</feature>
<feature type="region of interest" description="Disordered" evidence="7">
    <location>
        <begin position="290"/>
        <end position="312"/>
    </location>
</feature>
<keyword evidence="2 9" id="KW-0732">Signal</keyword>
<feature type="signal peptide" evidence="9">
    <location>
        <begin position="1"/>
        <end position="20"/>
    </location>
</feature>
<evidence type="ECO:0000256" key="8">
    <source>
        <dbReference type="SAM" id="Phobius"/>
    </source>
</evidence>
<evidence type="ECO:0000256" key="7">
    <source>
        <dbReference type="SAM" id="MobiDB-lite"/>
    </source>
</evidence>
<dbReference type="Proteomes" id="UP000694700">
    <property type="component" value="Unplaced"/>
</dbReference>
<evidence type="ECO:0000256" key="9">
    <source>
        <dbReference type="SAM" id="SignalP"/>
    </source>
</evidence>
<keyword evidence="8" id="KW-0812">Transmembrane</keyword>
<sequence length="312" mass="36401">MLKILPLQLYLLTWCQFANILTNQITDLGQSVTINCGLDLKEVTWFVLNLPDPPVLILRSFSNPPATFYFNNRFRQKYSVQPKHNLFINNVSIDELGVYYCTNIDRTAQFSNGTRLDRTTRILVTQSFRNPFNNLIFYNNIKKTFIVIIIIIIIIIIINVEKTYFYLFIFHNFSLFSVSLQETVEGFIGGSAVLNCSPEEPLITIQDIHVRWRNKYSQVVFEIINGQVSVEEQDQQYKNRVESFPEEYLRGNFSIKLNNLQHTDAGEYCCYIFMKNKSEDRSVELLIKEGGRDQERSMSQDSNLGRQHILES</sequence>
<dbReference type="Gene3D" id="2.60.40.10">
    <property type="entry name" value="Immunoglobulins"/>
    <property type="match status" value="2"/>
</dbReference>
<feature type="domain" description="Ig-like" evidence="10">
    <location>
        <begin position="189"/>
        <end position="284"/>
    </location>
</feature>
<dbReference type="InterPro" id="IPR007110">
    <property type="entry name" value="Ig-like_dom"/>
</dbReference>
<keyword evidence="4" id="KW-1015">Disulfide bond</keyword>
<evidence type="ECO:0000313" key="12">
    <source>
        <dbReference type="Proteomes" id="UP000694700"/>
    </source>
</evidence>
<name>A0A8C1ZJ40_CYPCA</name>
<keyword evidence="8" id="KW-1133">Transmembrane helix</keyword>
<protein>
    <recommendedName>
        <fullName evidence="10">Ig-like domain-containing protein</fullName>
    </recommendedName>
</protein>
<evidence type="ECO:0000256" key="6">
    <source>
        <dbReference type="ARBA" id="ARBA00023319"/>
    </source>
</evidence>
<dbReference type="InterPro" id="IPR050504">
    <property type="entry name" value="IgSF_BTN/MOG"/>
</dbReference>
<dbReference type="GO" id="GO:0009897">
    <property type="term" value="C:external side of plasma membrane"/>
    <property type="evidence" value="ECO:0007669"/>
    <property type="project" value="TreeGrafter"/>
</dbReference>
<dbReference type="FunFam" id="2.60.40.10:FF:000142">
    <property type="entry name" value="V-set domain-containing T-cell activation inhibitor 1"/>
    <property type="match status" value="1"/>
</dbReference>
<dbReference type="SMART" id="SM00409">
    <property type="entry name" value="IG"/>
    <property type="match status" value="2"/>
</dbReference>
<evidence type="ECO:0000256" key="1">
    <source>
        <dbReference type="ARBA" id="ARBA00004370"/>
    </source>
</evidence>
<evidence type="ECO:0000256" key="5">
    <source>
        <dbReference type="ARBA" id="ARBA00023180"/>
    </source>
</evidence>
<dbReference type="PANTHER" id="PTHR24100:SF151">
    <property type="entry name" value="ICOS LIGAND"/>
    <property type="match status" value="1"/>
</dbReference>
<dbReference type="GO" id="GO:0050852">
    <property type="term" value="P:T cell receptor signaling pathway"/>
    <property type="evidence" value="ECO:0007669"/>
    <property type="project" value="TreeGrafter"/>
</dbReference>
<dbReference type="PANTHER" id="PTHR24100">
    <property type="entry name" value="BUTYROPHILIN"/>
    <property type="match status" value="1"/>
</dbReference>
<evidence type="ECO:0000256" key="4">
    <source>
        <dbReference type="ARBA" id="ARBA00023157"/>
    </source>
</evidence>
<comment type="subcellular location">
    <subcellularLocation>
        <location evidence="1">Membrane</location>
    </subcellularLocation>
</comment>
<proteinExistence type="predicted"/>
<dbReference type="GO" id="GO:0005102">
    <property type="term" value="F:signaling receptor binding"/>
    <property type="evidence" value="ECO:0007669"/>
    <property type="project" value="TreeGrafter"/>
</dbReference>
<evidence type="ECO:0000256" key="2">
    <source>
        <dbReference type="ARBA" id="ARBA00022729"/>
    </source>
</evidence>
<accession>A0A8C1ZJ40</accession>
<organism evidence="11 12">
    <name type="scientific">Cyprinus carpio</name>
    <name type="common">Common carp</name>
    <dbReference type="NCBI Taxonomy" id="7962"/>
    <lineage>
        <taxon>Eukaryota</taxon>
        <taxon>Metazoa</taxon>
        <taxon>Chordata</taxon>
        <taxon>Craniata</taxon>
        <taxon>Vertebrata</taxon>
        <taxon>Euteleostomi</taxon>
        <taxon>Actinopterygii</taxon>
        <taxon>Neopterygii</taxon>
        <taxon>Teleostei</taxon>
        <taxon>Ostariophysi</taxon>
        <taxon>Cypriniformes</taxon>
        <taxon>Cyprinidae</taxon>
        <taxon>Cyprininae</taxon>
        <taxon>Cyprinus</taxon>
    </lineage>
</organism>
<dbReference type="GO" id="GO:0001817">
    <property type="term" value="P:regulation of cytokine production"/>
    <property type="evidence" value="ECO:0007669"/>
    <property type="project" value="TreeGrafter"/>
</dbReference>
<dbReference type="PROSITE" id="PS50835">
    <property type="entry name" value="IG_LIKE"/>
    <property type="match status" value="1"/>
</dbReference>
<dbReference type="InterPro" id="IPR013106">
    <property type="entry name" value="Ig_V-set"/>
</dbReference>
<dbReference type="Pfam" id="PF07686">
    <property type="entry name" value="V-set"/>
    <property type="match status" value="1"/>
</dbReference>
<reference evidence="11" key="1">
    <citation type="submission" date="2025-08" db="UniProtKB">
        <authorList>
            <consortium name="Ensembl"/>
        </authorList>
    </citation>
    <scope>IDENTIFICATION</scope>
</reference>
<dbReference type="InterPro" id="IPR036179">
    <property type="entry name" value="Ig-like_dom_sf"/>
</dbReference>
<keyword evidence="6" id="KW-0393">Immunoglobulin domain</keyword>
<dbReference type="Ensembl" id="ENSCCRT00015086344.1">
    <property type="protein sequence ID" value="ENSCCRP00015083620.1"/>
    <property type="gene ID" value="ENSCCRG00015033762.1"/>
</dbReference>
<feature type="transmembrane region" description="Helical" evidence="8">
    <location>
        <begin position="145"/>
        <end position="169"/>
    </location>
</feature>